<dbReference type="InterPro" id="IPR003400">
    <property type="entry name" value="ExbD"/>
</dbReference>
<evidence type="ECO:0000256" key="7">
    <source>
        <dbReference type="RuleBase" id="RU003879"/>
    </source>
</evidence>
<dbReference type="Pfam" id="PF02472">
    <property type="entry name" value="ExbD"/>
    <property type="match status" value="1"/>
</dbReference>
<comment type="subcellular location">
    <subcellularLocation>
        <location evidence="1">Cell membrane</location>
        <topology evidence="1">Single-pass membrane protein</topology>
    </subcellularLocation>
    <subcellularLocation>
        <location evidence="7">Cell membrane</location>
        <topology evidence="7">Single-pass type II membrane protein</topology>
    </subcellularLocation>
</comment>
<evidence type="ECO:0000313" key="9">
    <source>
        <dbReference type="EMBL" id="NWK54218.1"/>
    </source>
</evidence>
<comment type="similarity">
    <text evidence="2 7">Belongs to the ExbD/TolR family.</text>
</comment>
<keyword evidence="5 8" id="KW-1133">Transmembrane helix</keyword>
<reference evidence="9 10" key="1">
    <citation type="submission" date="2020-07" db="EMBL/GenBank/DDBJ databases">
        <title>Roseicoccus Jingziensis gen. nov., sp. nov., isolated from coastal seawater.</title>
        <authorList>
            <person name="Feng X."/>
        </authorList>
    </citation>
    <scope>NUCLEOTIDE SEQUENCE [LARGE SCALE GENOMIC DNA]</scope>
    <source>
        <strain evidence="9 10">N1E253</strain>
    </source>
</reference>
<evidence type="ECO:0000256" key="1">
    <source>
        <dbReference type="ARBA" id="ARBA00004162"/>
    </source>
</evidence>
<evidence type="ECO:0000256" key="2">
    <source>
        <dbReference type="ARBA" id="ARBA00005811"/>
    </source>
</evidence>
<gene>
    <name evidence="9" type="ORF">HW115_01240</name>
</gene>
<dbReference type="AlphaFoldDB" id="A0A851G924"/>
<accession>A0A851G924</accession>
<keyword evidence="7" id="KW-0813">Transport</keyword>
<protein>
    <submittedName>
        <fullName evidence="9">Biopolymer transporter ExbD</fullName>
    </submittedName>
</protein>
<keyword evidence="6 8" id="KW-0472">Membrane</keyword>
<organism evidence="9 10">
    <name type="scientific">Oceaniferula marina</name>
    <dbReference type="NCBI Taxonomy" id="2748318"/>
    <lineage>
        <taxon>Bacteria</taxon>
        <taxon>Pseudomonadati</taxon>
        <taxon>Verrucomicrobiota</taxon>
        <taxon>Verrucomicrobiia</taxon>
        <taxon>Verrucomicrobiales</taxon>
        <taxon>Verrucomicrobiaceae</taxon>
        <taxon>Oceaniferula</taxon>
    </lineage>
</organism>
<evidence type="ECO:0000256" key="3">
    <source>
        <dbReference type="ARBA" id="ARBA00022475"/>
    </source>
</evidence>
<dbReference type="GO" id="GO:0015031">
    <property type="term" value="P:protein transport"/>
    <property type="evidence" value="ECO:0007669"/>
    <property type="project" value="UniProtKB-KW"/>
</dbReference>
<evidence type="ECO:0000256" key="5">
    <source>
        <dbReference type="ARBA" id="ARBA00022989"/>
    </source>
</evidence>
<name>A0A851G924_9BACT</name>
<evidence type="ECO:0000256" key="6">
    <source>
        <dbReference type="ARBA" id="ARBA00023136"/>
    </source>
</evidence>
<dbReference type="GO" id="GO:0022857">
    <property type="term" value="F:transmembrane transporter activity"/>
    <property type="evidence" value="ECO:0007669"/>
    <property type="project" value="InterPro"/>
</dbReference>
<keyword evidence="10" id="KW-1185">Reference proteome</keyword>
<dbReference type="EMBL" id="JACBAZ010000001">
    <property type="protein sequence ID" value="NWK54218.1"/>
    <property type="molecule type" value="Genomic_DNA"/>
</dbReference>
<comment type="caution">
    <text evidence="9">The sequence shown here is derived from an EMBL/GenBank/DDBJ whole genome shotgun (WGS) entry which is preliminary data.</text>
</comment>
<dbReference type="RefSeq" id="WP_178930759.1">
    <property type="nucleotide sequence ID" value="NZ_JACBAZ010000001.1"/>
</dbReference>
<keyword evidence="3" id="KW-1003">Cell membrane</keyword>
<evidence type="ECO:0000256" key="8">
    <source>
        <dbReference type="SAM" id="Phobius"/>
    </source>
</evidence>
<proteinExistence type="inferred from homology"/>
<dbReference type="PANTHER" id="PTHR30558">
    <property type="entry name" value="EXBD MEMBRANE COMPONENT OF PMF-DRIVEN MACROMOLECULE IMPORT SYSTEM"/>
    <property type="match status" value="1"/>
</dbReference>
<feature type="transmembrane region" description="Helical" evidence="8">
    <location>
        <begin position="12"/>
        <end position="31"/>
    </location>
</feature>
<sequence length="143" mass="16182">MEFYRPKRKIPLVPILPLIDILMILLIYFAVEYDPKKKREVLQIELALAQDSATTQVVEPAAVLAVAADGSITLDATRVIDGMLVNYLKLFREQYPERKLELEPDKQLPLETFIIVQNALIEAGINPKDVPTRVKIPESALDE</sequence>
<evidence type="ECO:0000313" key="10">
    <source>
        <dbReference type="Proteomes" id="UP000557872"/>
    </source>
</evidence>
<keyword evidence="4 7" id="KW-0812">Transmembrane</keyword>
<evidence type="ECO:0000256" key="4">
    <source>
        <dbReference type="ARBA" id="ARBA00022692"/>
    </source>
</evidence>
<dbReference type="GO" id="GO:0005886">
    <property type="term" value="C:plasma membrane"/>
    <property type="evidence" value="ECO:0007669"/>
    <property type="project" value="UniProtKB-SubCell"/>
</dbReference>
<keyword evidence="7" id="KW-0653">Protein transport</keyword>
<dbReference type="Proteomes" id="UP000557872">
    <property type="component" value="Unassembled WGS sequence"/>
</dbReference>